<evidence type="ECO:0000313" key="4">
    <source>
        <dbReference type="Proteomes" id="UP001331761"/>
    </source>
</evidence>
<feature type="region of interest" description="Disordered" evidence="1">
    <location>
        <begin position="1"/>
        <end position="28"/>
    </location>
</feature>
<keyword evidence="2" id="KW-0812">Transmembrane</keyword>
<keyword evidence="2" id="KW-0472">Membrane</keyword>
<accession>A0AAN8EWZ6</accession>
<organism evidence="3 4">
    <name type="scientific">Trichostrongylus colubriformis</name>
    <name type="common">Black scour worm</name>
    <dbReference type="NCBI Taxonomy" id="6319"/>
    <lineage>
        <taxon>Eukaryota</taxon>
        <taxon>Metazoa</taxon>
        <taxon>Ecdysozoa</taxon>
        <taxon>Nematoda</taxon>
        <taxon>Chromadorea</taxon>
        <taxon>Rhabditida</taxon>
        <taxon>Rhabditina</taxon>
        <taxon>Rhabditomorpha</taxon>
        <taxon>Strongyloidea</taxon>
        <taxon>Trichostrongylidae</taxon>
        <taxon>Trichostrongylus</taxon>
    </lineage>
</organism>
<proteinExistence type="predicted"/>
<name>A0AAN8EWZ6_TRICO</name>
<keyword evidence="2" id="KW-1133">Transmembrane helix</keyword>
<reference evidence="3 4" key="1">
    <citation type="submission" date="2019-10" db="EMBL/GenBank/DDBJ databases">
        <title>Assembly and Annotation for the nematode Trichostrongylus colubriformis.</title>
        <authorList>
            <person name="Martin J."/>
        </authorList>
    </citation>
    <scope>NUCLEOTIDE SEQUENCE [LARGE SCALE GENOMIC DNA]</scope>
    <source>
        <strain evidence="3">G859</strain>
        <tissue evidence="3">Whole worm</tissue>
    </source>
</reference>
<protein>
    <submittedName>
        <fullName evidence="3">Uncharacterized protein</fullName>
    </submittedName>
</protein>
<evidence type="ECO:0000313" key="3">
    <source>
        <dbReference type="EMBL" id="KAK5968535.1"/>
    </source>
</evidence>
<feature type="compositionally biased region" description="Low complexity" evidence="1">
    <location>
        <begin position="11"/>
        <end position="25"/>
    </location>
</feature>
<sequence length="184" mass="20880">MSDTNAWDMIGGSPSELKSSSSPGSYIDRLESQQMIKIDDAELQALGLAKEDIAEEAERQRADRKRRSKSPALESIRRASLHVLQKFGAISKKREHVLPLCKDSEIDVIPLEACCKRPKEYYQEPKPFSFRDLGRVLLPSTEARQEKWYLSLTHFYVFTLSFAINAVLGLKPPIYQVVGKFSAF</sequence>
<evidence type="ECO:0000256" key="1">
    <source>
        <dbReference type="SAM" id="MobiDB-lite"/>
    </source>
</evidence>
<comment type="caution">
    <text evidence="3">The sequence shown here is derived from an EMBL/GenBank/DDBJ whole genome shotgun (WGS) entry which is preliminary data.</text>
</comment>
<evidence type="ECO:0000256" key="2">
    <source>
        <dbReference type="SAM" id="Phobius"/>
    </source>
</evidence>
<dbReference type="Proteomes" id="UP001331761">
    <property type="component" value="Unassembled WGS sequence"/>
</dbReference>
<keyword evidence="4" id="KW-1185">Reference proteome</keyword>
<dbReference type="EMBL" id="WIXE01021269">
    <property type="protein sequence ID" value="KAK5968535.1"/>
    <property type="molecule type" value="Genomic_DNA"/>
</dbReference>
<gene>
    <name evidence="3" type="ORF">GCK32_013035</name>
</gene>
<dbReference type="AlphaFoldDB" id="A0AAN8EWZ6"/>
<feature type="transmembrane region" description="Helical" evidence="2">
    <location>
        <begin position="148"/>
        <end position="170"/>
    </location>
</feature>